<organism evidence="4 5">
    <name type="scientific">Dissostichus mawsoni</name>
    <name type="common">Antarctic cod</name>
    <dbReference type="NCBI Taxonomy" id="36200"/>
    <lineage>
        <taxon>Eukaryota</taxon>
        <taxon>Metazoa</taxon>
        <taxon>Chordata</taxon>
        <taxon>Craniata</taxon>
        <taxon>Vertebrata</taxon>
        <taxon>Euteleostomi</taxon>
        <taxon>Actinopterygii</taxon>
        <taxon>Neopterygii</taxon>
        <taxon>Teleostei</taxon>
        <taxon>Neoteleostei</taxon>
        <taxon>Acanthomorphata</taxon>
        <taxon>Eupercaria</taxon>
        <taxon>Perciformes</taxon>
        <taxon>Notothenioidei</taxon>
        <taxon>Nototheniidae</taxon>
        <taxon>Dissostichus</taxon>
    </lineage>
</organism>
<comment type="caution">
    <text evidence="4">The sequence shown here is derived from an EMBL/GenBank/DDBJ whole genome shotgun (WGS) entry which is preliminary data.</text>
</comment>
<proteinExistence type="inferred from homology"/>
<keyword evidence="2" id="KW-0732">Signal</keyword>
<feature type="domain" description="Carboxylesterase type B" evidence="3">
    <location>
        <begin position="63"/>
        <end position="97"/>
    </location>
</feature>
<feature type="signal peptide" evidence="2">
    <location>
        <begin position="1"/>
        <end position="21"/>
    </location>
</feature>
<dbReference type="AlphaFoldDB" id="A0A7J5YGQ6"/>
<keyword evidence="5" id="KW-1185">Reference proteome</keyword>
<dbReference type="InterPro" id="IPR051093">
    <property type="entry name" value="Neuroligin/BSAL"/>
</dbReference>
<evidence type="ECO:0000256" key="1">
    <source>
        <dbReference type="ARBA" id="ARBA00005964"/>
    </source>
</evidence>
<evidence type="ECO:0000259" key="3">
    <source>
        <dbReference type="Pfam" id="PF00135"/>
    </source>
</evidence>
<evidence type="ECO:0000313" key="5">
    <source>
        <dbReference type="Proteomes" id="UP000518266"/>
    </source>
</evidence>
<evidence type="ECO:0000313" key="4">
    <source>
        <dbReference type="EMBL" id="KAF3848625.1"/>
    </source>
</evidence>
<dbReference type="Gene3D" id="3.40.50.1820">
    <property type="entry name" value="alpha/beta hydrolase"/>
    <property type="match status" value="4"/>
</dbReference>
<feature type="domain" description="Carboxylesterase type B" evidence="3">
    <location>
        <begin position="171"/>
        <end position="283"/>
    </location>
</feature>
<dbReference type="EMBL" id="JAAKFY010000012">
    <property type="protein sequence ID" value="KAF3848625.1"/>
    <property type="molecule type" value="Genomic_DNA"/>
</dbReference>
<evidence type="ECO:0000256" key="2">
    <source>
        <dbReference type="SAM" id="SignalP"/>
    </source>
</evidence>
<feature type="chain" id="PRO_5029860006" description="Carboxylesterase type B domain-containing protein" evidence="2">
    <location>
        <begin position="22"/>
        <end position="576"/>
    </location>
</feature>
<accession>A0A7J5YGQ6</accession>
<reference evidence="4 5" key="1">
    <citation type="submission" date="2020-03" db="EMBL/GenBank/DDBJ databases">
        <title>Dissostichus mawsoni Genome sequencing and assembly.</title>
        <authorList>
            <person name="Park H."/>
        </authorList>
    </citation>
    <scope>NUCLEOTIDE SEQUENCE [LARGE SCALE GENOMIC DNA]</scope>
    <source>
        <strain evidence="4">DM0001</strain>
        <tissue evidence="4">Muscle</tissue>
    </source>
</reference>
<comment type="similarity">
    <text evidence="1">Belongs to the type-B carboxylesterase/lipase family.</text>
</comment>
<sequence length="576" mass="63693">MMKMKMKSVVAIAVFLETVSAISLGLVNTEGGLVRGENIPLAAGRHMDVFKGIPFADILEYTQFSGQELADRGNVIVVSIGYRVGSLGFLSTGEPELAESHLQSGVAVSPWTINKDPRQYAVEVALKVNCSTDERMASCLKEIDPVVLTLAGSFNLEDVEKLLAAFIKDKGDAALQAALSLYNSTWEPTPSQENIKKTLVDIETDFLFLASTQAALKLHADNAKTGRTYSYLFSEPNQMAGIIRRYPSWMGADNADDVPYPPDLSGYMIAYWTNFARTGTGQKFVELNSKMDESYVGENMRMRYMKSLVAIAVFLETVSAISILQYTQFSGQELADRGNVIVVSIGYRVALKVNCSTDERMASCLKEIDPALFHNAADIDFIAGVNDMDGHAFTSIDEVEKLLAAYTKDKGDAALQAALSLYNSTWEPTPSQESLKKTLVHIETDFLFLASTQAALKLHADNAKTGRTYSYLFSEPSQMAGIFRPFPQWMGADHTDDVPYVFGKPFTASVMYLASHQDLSGYMIAYWTNFARTGTGQKFVELNSKMDESYVGENMRMRYVDLWNNVIPSLPNIIPE</sequence>
<dbReference type="Pfam" id="PF00135">
    <property type="entry name" value="COesterase"/>
    <property type="match status" value="3"/>
</dbReference>
<dbReference type="Proteomes" id="UP000518266">
    <property type="component" value="Unassembled WGS sequence"/>
</dbReference>
<name>A0A7J5YGQ6_DISMA</name>
<gene>
    <name evidence="4" type="ORF">F7725_015122</name>
</gene>
<protein>
    <recommendedName>
        <fullName evidence="3">Carboxylesterase type B domain-containing protein</fullName>
    </recommendedName>
</protein>
<dbReference type="InterPro" id="IPR002018">
    <property type="entry name" value="CarbesteraseB"/>
</dbReference>
<dbReference type="InterPro" id="IPR029058">
    <property type="entry name" value="AB_hydrolase_fold"/>
</dbReference>
<dbReference type="PANTHER" id="PTHR43903">
    <property type="entry name" value="NEUROLIGIN"/>
    <property type="match status" value="1"/>
</dbReference>
<dbReference type="SUPFAM" id="SSF53474">
    <property type="entry name" value="alpha/beta-Hydrolases"/>
    <property type="match status" value="2"/>
</dbReference>
<feature type="domain" description="Carboxylesterase type B" evidence="3">
    <location>
        <begin position="373"/>
        <end position="538"/>
    </location>
</feature>
<dbReference type="OrthoDB" id="19653at2759"/>